<dbReference type="EMBL" id="FOYL01000013">
    <property type="protein sequence ID" value="SFR28221.1"/>
    <property type="molecule type" value="Genomic_DNA"/>
</dbReference>
<keyword evidence="3" id="KW-0804">Transcription</keyword>
<dbReference type="PANTHER" id="PTHR44688:SF16">
    <property type="entry name" value="DNA-BINDING TRANSCRIPTIONAL ACTIVATOR DEVR_DOSR"/>
    <property type="match status" value="1"/>
</dbReference>
<dbReference type="RefSeq" id="WP_093604064.1">
    <property type="nucleotide sequence ID" value="NZ_FOYL01000013.1"/>
</dbReference>
<organism evidence="5 6">
    <name type="scientific">Lentzea waywayandensis</name>
    <dbReference type="NCBI Taxonomy" id="84724"/>
    <lineage>
        <taxon>Bacteria</taxon>
        <taxon>Bacillati</taxon>
        <taxon>Actinomycetota</taxon>
        <taxon>Actinomycetes</taxon>
        <taxon>Pseudonocardiales</taxon>
        <taxon>Pseudonocardiaceae</taxon>
        <taxon>Lentzea</taxon>
    </lineage>
</organism>
<dbReference type="AlphaFoldDB" id="A0A1I6FE05"/>
<protein>
    <submittedName>
        <fullName evidence="5">Regulatory protein, luxR family</fullName>
    </submittedName>
</protein>
<evidence type="ECO:0000259" key="4">
    <source>
        <dbReference type="PROSITE" id="PS50043"/>
    </source>
</evidence>
<dbReference type="PRINTS" id="PR00038">
    <property type="entry name" value="HTHLUXR"/>
</dbReference>
<dbReference type="OrthoDB" id="3178131at2"/>
<dbReference type="Proteomes" id="UP000198583">
    <property type="component" value="Unassembled WGS sequence"/>
</dbReference>
<dbReference type="GO" id="GO:0006355">
    <property type="term" value="P:regulation of DNA-templated transcription"/>
    <property type="evidence" value="ECO:0007669"/>
    <property type="project" value="InterPro"/>
</dbReference>
<proteinExistence type="predicted"/>
<keyword evidence="2" id="KW-0238">DNA-binding</keyword>
<accession>A0A1I6FE05</accession>
<dbReference type="InterPro" id="IPR036388">
    <property type="entry name" value="WH-like_DNA-bd_sf"/>
</dbReference>
<dbReference type="Pfam" id="PF00196">
    <property type="entry name" value="GerE"/>
    <property type="match status" value="1"/>
</dbReference>
<dbReference type="SUPFAM" id="SSF46894">
    <property type="entry name" value="C-terminal effector domain of the bipartite response regulators"/>
    <property type="match status" value="1"/>
</dbReference>
<dbReference type="PROSITE" id="PS50043">
    <property type="entry name" value="HTH_LUXR_2"/>
    <property type="match status" value="1"/>
</dbReference>
<keyword evidence="1" id="KW-0805">Transcription regulation</keyword>
<gene>
    <name evidence="5" type="ORF">SAMN04488564_11369</name>
</gene>
<evidence type="ECO:0000256" key="3">
    <source>
        <dbReference type="ARBA" id="ARBA00023163"/>
    </source>
</evidence>
<reference evidence="6" key="1">
    <citation type="submission" date="2016-10" db="EMBL/GenBank/DDBJ databases">
        <authorList>
            <person name="Varghese N."/>
            <person name="Submissions S."/>
        </authorList>
    </citation>
    <scope>NUCLEOTIDE SEQUENCE [LARGE SCALE GENOMIC DNA]</scope>
    <source>
        <strain evidence="6">DSM 44232</strain>
    </source>
</reference>
<sequence>MRWSPGPDPECPAVVSAGLLAAGENWTEAVQTAERALAAPGCRESASCVSRALGTLVCAGELVAADAHSLALLDESPGDRVMAEHVLLARAGVARRTGDLARCSSLLDALRDNGDEDEIRPVVLLWSVELLVARGEPRAAEAVLLDHEADAKIQAFHPDRALLLAADAVVAMATGRPRDALAGHLACGREFIEAGVLNPAVLPWRSWASRAALACGDTDEAVRLAREEHTAAARWGEPGALGWSLAAVAAASAPGGEDLVAYERAIRLLELANARMELAEVLYDYGVRLTAHGKQAAAYEIYAQARATALDIGDTAIVRRAEEAMSGAAACGGEPTLTPVETEIARLVRSGLRNREIAVRLAMATRTVELHLTRVYRKLGLSGRRELRATGWAGLHQKTLRAHRDAPAGSSG</sequence>
<name>A0A1I6FE05_9PSEU</name>
<evidence type="ECO:0000256" key="2">
    <source>
        <dbReference type="ARBA" id="ARBA00023125"/>
    </source>
</evidence>
<dbReference type="SMART" id="SM00421">
    <property type="entry name" value="HTH_LUXR"/>
    <property type="match status" value="1"/>
</dbReference>
<dbReference type="InterPro" id="IPR016032">
    <property type="entry name" value="Sig_transdc_resp-reg_C-effctor"/>
</dbReference>
<keyword evidence="6" id="KW-1185">Reference proteome</keyword>
<dbReference type="Gene3D" id="1.10.10.10">
    <property type="entry name" value="Winged helix-like DNA-binding domain superfamily/Winged helix DNA-binding domain"/>
    <property type="match status" value="1"/>
</dbReference>
<dbReference type="STRING" id="84724.SAMN04488564_11369"/>
<evidence type="ECO:0000256" key="1">
    <source>
        <dbReference type="ARBA" id="ARBA00023015"/>
    </source>
</evidence>
<dbReference type="PROSITE" id="PS00622">
    <property type="entry name" value="HTH_LUXR_1"/>
    <property type="match status" value="1"/>
</dbReference>
<dbReference type="CDD" id="cd06170">
    <property type="entry name" value="LuxR_C_like"/>
    <property type="match status" value="1"/>
</dbReference>
<feature type="domain" description="HTH luxR-type" evidence="4">
    <location>
        <begin position="330"/>
        <end position="395"/>
    </location>
</feature>
<dbReference type="PANTHER" id="PTHR44688">
    <property type="entry name" value="DNA-BINDING TRANSCRIPTIONAL ACTIVATOR DEVR_DOSR"/>
    <property type="match status" value="1"/>
</dbReference>
<dbReference type="GO" id="GO:0003677">
    <property type="term" value="F:DNA binding"/>
    <property type="evidence" value="ECO:0007669"/>
    <property type="project" value="UniProtKB-KW"/>
</dbReference>
<evidence type="ECO:0000313" key="5">
    <source>
        <dbReference type="EMBL" id="SFR28221.1"/>
    </source>
</evidence>
<evidence type="ECO:0000313" key="6">
    <source>
        <dbReference type="Proteomes" id="UP000198583"/>
    </source>
</evidence>
<dbReference type="InterPro" id="IPR000792">
    <property type="entry name" value="Tscrpt_reg_LuxR_C"/>
</dbReference>